<accession>A0A512HS24</accession>
<feature type="transmembrane region" description="Helical" evidence="2">
    <location>
        <begin position="14"/>
        <end position="37"/>
    </location>
</feature>
<protein>
    <submittedName>
        <fullName evidence="3">Uncharacterized protein</fullName>
    </submittedName>
</protein>
<evidence type="ECO:0000256" key="2">
    <source>
        <dbReference type="SAM" id="Phobius"/>
    </source>
</evidence>
<organism evidence="3 4">
    <name type="scientific">Aeromicrobium flavum</name>
    <dbReference type="NCBI Taxonomy" id="416568"/>
    <lineage>
        <taxon>Bacteria</taxon>
        <taxon>Bacillati</taxon>
        <taxon>Actinomycetota</taxon>
        <taxon>Actinomycetes</taxon>
        <taxon>Propionibacteriales</taxon>
        <taxon>Nocardioidaceae</taxon>
        <taxon>Aeromicrobium</taxon>
    </lineage>
</organism>
<name>A0A512HS24_9ACTN</name>
<reference evidence="3 4" key="1">
    <citation type="submission" date="2019-07" db="EMBL/GenBank/DDBJ databases">
        <title>Whole genome shotgun sequence of Aeromicrobium flavum NBRC 107625.</title>
        <authorList>
            <person name="Hosoyama A."/>
            <person name="Uohara A."/>
            <person name="Ohji S."/>
            <person name="Ichikawa N."/>
        </authorList>
    </citation>
    <scope>NUCLEOTIDE SEQUENCE [LARGE SCALE GENOMIC DNA]</scope>
    <source>
        <strain evidence="3 4">NBRC 107625</strain>
    </source>
</reference>
<comment type="caution">
    <text evidence="3">The sequence shown here is derived from an EMBL/GenBank/DDBJ whole genome shotgun (WGS) entry which is preliminary data.</text>
</comment>
<gene>
    <name evidence="3" type="ORF">AFL01nite_05850</name>
</gene>
<keyword evidence="2" id="KW-0812">Transmembrane</keyword>
<dbReference type="Proteomes" id="UP000321769">
    <property type="component" value="Unassembled WGS sequence"/>
</dbReference>
<evidence type="ECO:0000313" key="4">
    <source>
        <dbReference type="Proteomes" id="UP000321769"/>
    </source>
</evidence>
<dbReference type="AlphaFoldDB" id="A0A512HS24"/>
<keyword evidence="4" id="KW-1185">Reference proteome</keyword>
<dbReference type="EMBL" id="BJZQ01000001">
    <property type="protein sequence ID" value="GEO88258.1"/>
    <property type="molecule type" value="Genomic_DNA"/>
</dbReference>
<proteinExistence type="predicted"/>
<keyword evidence="2" id="KW-0472">Membrane</keyword>
<evidence type="ECO:0000256" key="1">
    <source>
        <dbReference type="SAM" id="MobiDB-lite"/>
    </source>
</evidence>
<feature type="region of interest" description="Disordered" evidence="1">
    <location>
        <begin position="47"/>
        <end position="85"/>
    </location>
</feature>
<sequence length="85" mass="9085">MMEQGINADGSEPIGWLAGIYTLGLFILVGLLLWSFVRMMRRAQQPWLGDSATDREQSSGADQSFPDVPPTGLANSVTSSPSAAD</sequence>
<evidence type="ECO:0000313" key="3">
    <source>
        <dbReference type="EMBL" id="GEO88258.1"/>
    </source>
</evidence>
<keyword evidence="2" id="KW-1133">Transmembrane helix</keyword>
<feature type="compositionally biased region" description="Polar residues" evidence="1">
    <location>
        <begin position="73"/>
        <end position="85"/>
    </location>
</feature>